<protein>
    <submittedName>
        <fullName evidence="1">Uncharacterized protein</fullName>
    </submittedName>
</protein>
<gene>
    <name evidence="1" type="ORF">NM208_g13278</name>
</gene>
<keyword evidence="2" id="KW-1185">Reference proteome</keyword>
<sequence>MISSSFSIWLLLLAARSASCCFPERYDARAEVLAGQLGNTTISSTEYIRAGTNLSIPVVPVYVGFNSVVNFNFSRVRVGSGLALSVLLLLIPGFPQLKMPLSDGPNSVDASAACYRYYTRVTALQTAVQNRPK</sequence>
<accession>A0ACC1RKF6</accession>
<dbReference type="Proteomes" id="UP001148629">
    <property type="component" value="Unassembled WGS sequence"/>
</dbReference>
<organism evidence="1 2">
    <name type="scientific">Fusarium decemcellulare</name>
    <dbReference type="NCBI Taxonomy" id="57161"/>
    <lineage>
        <taxon>Eukaryota</taxon>
        <taxon>Fungi</taxon>
        <taxon>Dikarya</taxon>
        <taxon>Ascomycota</taxon>
        <taxon>Pezizomycotina</taxon>
        <taxon>Sordariomycetes</taxon>
        <taxon>Hypocreomycetidae</taxon>
        <taxon>Hypocreales</taxon>
        <taxon>Nectriaceae</taxon>
        <taxon>Fusarium</taxon>
        <taxon>Fusarium decemcellulare species complex</taxon>
    </lineage>
</organism>
<dbReference type="EMBL" id="JANRMS010002667">
    <property type="protein sequence ID" value="KAJ3521462.1"/>
    <property type="molecule type" value="Genomic_DNA"/>
</dbReference>
<name>A0ACC1RKF6_9HYPO</name>
<evidence type="ECO:0000313" key="1">
    <source>
        <dbReference type="EMBL" id="KAJ3521462.1"/>
    </source>
</evidence>
<proteinExistence type="predicted"/>
<reference evidence="1" key="1">
    <citation type="submission" date="2022-08" db="EMBL/GenBank/DDBJ databases">
        <title>Genome Sequence of Fusarium decemcellulare.</title>
        <authorList>
            <person name="Buettner E."/>
        </authorList>
    </citation>
    <scope>NUCLEOTIDE SEQUENCE</scope>
    <source>
        <strain evidence="1">Babe19</strain>
    </source>
</reference>
<evidence type="ECO:0000313" key="2">
    <source>
        <dbReference type="Proteomes" id="UP001148629"/>
    </source>
</evidence>
<comment type="caution">
    <text evidence="1">The sequence shown here is derived from an EMBL/GenBank/DDBJ whole genome shotgun (WGS) entry which is preliminary data.</text>
</comment>